<evidence type="ECO:0000313" key="1">
    <source>
        <dbReference type="EMBL" id="MSU00127.1"/>
    </source>
</evidence>
<reference evidence="1 2" key="1">
    <citation type="submission" date="2019-09" db="EMBL/GenBank/DDBJ databases">
        <title>In-depth cultivation of the pig gut microbiome towards novel bacterial diversity and tailored functional studies.</title>
        <authorList>
            <person name="Wylensek D."/>
            <person name="Hitch T.C.A."/>
            <person name="Clavel T."/>
        </authorList>
    </citation>
    <scope>NUCLEOTIDE SEQUENCE [LARGE SCALE GENOMIC DNA]</scope>
    <source>
        <strain evidence="1 2">WCA3-693-APC-4?</strain>
    </source>
</reference>
<evidence type="ECO:0000313" key="2">
    <source>
        <dbReference type="Proteomes" id="UP000469523"/>
    </source>
</evidence>
<comment type="caution">
    <text evidence="1">The sequence shown here is derived from an EMBL/GenBank/DDBJ whole genome shotgun (WGS) entry which is preliminary data.</text>
</comment>
<dbReference type="Proteomes" id="UP000469523">
    <property type="component" value="Unassembled WGS sequence"/>
</dbReference>
<dbReference type="RefSeq" id="WP_154438374.1">
    <property type="nucleotide sequence ID" value="NZ_VUNQ01000002.1"/>
</dbReference>
<name>A0A6N7XQV4_9FIRM</name>
<accession>A0A6N7XQV4</accession>
<proteinExistence type="predicted"/>
<dbReference type="EMBL" id="VUNQ01000002">
    <property type="protein sequence ID" value="MSU00127.1"/>
    <property type="molecule type" value="Genomic_DNA"/>
</dbReference>
<keyword evidence="2" id="KW-1185">Reference proteome</keyword>
<sequence>MFAGFNLAITSQELKELVGSGNFDYYKKIGREHLKPKKAIFEENIQKYIENGIADGTKIENDWFPKIETDIFISHSHIDEEISLTLAGWLHDEFQIDCFIDSCVWGYAGHLLELINKEYSDKRKDDNGGYLYNHEKCNTASKHVNIMLCMALQKMIDKVEATFVINTRNSIDKYKDVYEDSTFSPWIYTEIVCTQIVRHKRLSEYRKKHLIKKEVSESYSEIQQEFKAVYEVSLDHLKILNKEILNNWGIAWKDIDSKSNMYALDELYKIVIPEAMEDIRRFYKEHLAILG</sequence>
<dbReference type="AlphaFoldDB" id="A0A6N7XQV4"/>
<protein>
    <submittedName>
        <fullName evidence="1">Uncharacterized protein</fullName>
    </submittedName>
</protein>
<gene>
    <name evidence="1" type="ORF">FYJ83_01425</name>
</gene>
<organism evidence="1 2">
    <name type="scientific">Tissierella pigra</name>
    <dbReference type="NCBI Taxonomy" id="2607614"/>
    <lineage>
        <taxon>Bacteria</taxon>
        <taxon>Bacillati</taxon>
        <taxon>Bacillota</taxon>
        <taxon>Tissierellia</taxon>
        <taxon>Tissierellales</taxon>
        <taxon>Tissierellaceae</taxon>
        <taxon>Tissierella</taxon>
    </lineage>
</organism>